<dbReference type="AlphaFoldDB" id="D9SUB3"/>
<evidence type="ECO:0000256" key="2">
    <source>
        <dbReference type="SAM" id="SignalP"/>
    </source>
</evidence>
<dbReference type="Proteomes" id="UP000002730">
    <property type="component" value="Chromosome"/>
</dbReference>
<gene>
    <name evidence="3" type="ordered locus">Clocel_3182</name>
</gene>
<evidence type="ECO:0008006" key="5">
    <source>
        <dbReference type="Google" id="ProtNLM"/>
    </source>
</evidence>
<keyword evidence="4" id="KW-1185">Reference proteome</keyword>
<sequence length="244" mass="26914">MNKSTKVLVSTLIIASLFAITGCNDTKSNNGSTVNNGKVESNKNEDTVDSEKKEDTNNNTNTTDNKNTTENKTETNNTDNKNTNTNANTGTDNNKETNASTEKVTLQEIIAQYLKNTYGDKSNIGKDRINNIDMQPGSTGAKTLMIEINADSNESSKKVLASMNKISKDIIIKTQEFTKKDNLAQDIVITFFLPIGQNGANEQIYQVNVDGMDVLKKDWSTIEPTDLKNHVSVITNDQYFSLNP</sequence>
<accession>D9SUB3</accession>
<dbReference type="KEGG" id="ccb:Clocel_3182"/>
<proteinExistence type="predicted"/>
<keyword evidence="2" id="KW-0732">Signal</keyword>
<feature type="compositionally biased region" description="Low complexity" evidence="1">
    <location>
        <begin position="57"/>
        <end position="66"/>
    </location>
</feature>
<feature type="chain" id="PRO_5039043462" description="Lipoprotein" evidence="2">
    <location>
        <begin position="22"/>
        <end position="244"/>
    </location>
</feature>
<dbReference type="RefSeq" id="WP_010073252.1">
    <property type="nucleotide sequence ID" value="NC_014393.1"/>
</dbReference>
<evidence type="ECO:0000313" key="4">
    <source>
        <dbReference type="Proteomes" id="UP000002730"/>
    </source>
</evidence>
<organism evidence="3 4">
    <name type="scientific">Clostridium cellulovorans (strain ATCC 35296 / DSM 3052 / OCM 3 / 743B)</name>
    <dbReference type="NCBI Taxonomy" id="573061"/>
    <lineage>
        <taxon>Bacteria</taxon>
        <taxon>Bacillati</taxon>
        <taxon>Bacillota</taxon>
        <taxon>Clostridia</taxon>
        <taxon>Eubacteriales</taxon>
        <taxon>Clostridiaceae</taxon>
        <taxon>Clostridium</taxon>
    </lineage>
</organism>
<feature type="compositionally biased region" description="Basic and acidic residues" evidence="1">
    <location>
        <begin position="40"/>
        <end position="56"/>
    </location>
</feature>
<feature type="compositionally biased region" description="Low complexity" evidence="1">
    <location>
        <begin position="74"/>
        <end position="92"/>
    </location>
</feature>
<name>D9SUB3_CLOC7</name>
<evidence type="ECO:0000256" key="1">
    <source>
        <dbReference type="SAM" id="MobiDB-lite"/>
    </source>
</evidence>
<dbReference type="STRING" id="573061.Clocel_3182"/>
<dbReference type="HOGENOM" id="CLU_1136492_0_0_9"/>
<evidence type="ECO:0000313" key="3">
    <source>
        <dbReference type="EMBL" id="ADL52868.1"/>
    </source>
</evidence>
<reference evidence="3 4" key="1">
    <citation type="submission" date="2010-08" db="EMBL/GenBank/DDBJ databases">
        <title>Complete sequence of Clostridium cellulovorans 743B.</title>
        <authorList>
            <consortium name="US DOE Joint Genome Institute"/>
            <person name="Lucas S."/>
            <person name="Copeland A."/>
            <person name="Lapidus A."/>
            <person name="Cheng J.-F."/>
            <person name="Bruce D."/>
            <person name="Goodwin L."/>
            <person name="Pitluck S."/>
            <person name="Chertkov O."/>
            <person name="Detter J.C."/>
            <person name="Han C."/>
            <person name="Tapia R."/>
            <person name="Land M."/>
            <person name="Hauser L."/>
            <person name="Chang Y.-J."/>
            <person name="Jeffries C."/>
            <person name="Kyrpides N."/>
            <person name="Ivanova N."/>
            <person name="Mikhailova N."/>
            <person name="Hemme C.L."/>
            <person name="Woyke T."/>
        </authorList>
    </citation>
    <scope>NUCLEOTIDE SEQUENCE [LARGE SCALE GENOMIC DNA]</scope>
    <source>
        <strain evidence="4">ATCC 35296 / DSM 3052 / OCM 3 / 743B</strain>
    </source>
</reference>
<feature type="region of interest" description="Disordered" evidence="1">
    <location>
        <begin position="24"/>
        <end position="100"/>
    </location>
</feature>
<protein>
    <recommendedName>
        <fullName evidence="5">Lipoprotein</fullName>
    </recommendedName>
</protein>
<feature type="compositionally biased region" description="Polar residues" evidence="1">
    <location>
        <begin position="24"/>
        <end position="39"/>
    </location>
</feature>
<dbReference type="EMBL" id="CP002160">
    <property type="protein sequence ID" value="ADL52868.1"/>
    <property type="molecule type" value="Genomic_DNA"/>
</dbReference>
<dbReference type="PROSITE" id="PS51257">
    <property type="entry name" value="PROKAR_LIPOPROTEIN"/>
    <property type="match status" value="1"/>
</dbReference>
<feature type="signal peptide" evidence="2">
    <location>
        <begin position="1"/>
        <end position="21"/>
    </location>
</feature>